<protein>
    <submittedName>
        <fullName evidence="3">Related to aldehyde reductase (GliO)</fullName>
    </submittedName>
</protein>
<dbReference type="InterPro" id="IPR023210">
    <property type="entry name" value="NADP_OxRdtase_dom"/>
</dbReference>
<feature type="domain" description="NADP-dependent oxidoreductase" evidence="2">
    <location>
        <begin position="9"/>
        <end position="130"/>
    </location>
</feature>
<sequence length="346" mass="38291">MAKNVASHLVFGVGHWNNDPANLSEQQEMLAMCRKHGIDTFDVARHYSHGESEKFLGNEGLSSEFKIITKAPMGLFPNGSTKEGIIEHWEESSKALKTDKVAFYLLHCPDDGTPISETMEGIQTLYEAGHFYEVSSLSSLPRPSTNKTKFGISNFSSAQVAELHSYAKSKGYILPTVYQAVYSLCSRKNEFELFPLLRSLNIKIQAYSALASGFLVKTPSDIKAGKGLFDPSTVLGKIVQDMYGKPSYLKFLEEYRKLCEEVGESPAGLAYRLMVWNSALKVEEGDIVCLGASSAGQLENTILEVEKGKLDDWVVQRLDAMWGDIEVEAPGDNFGTYKKLMKAGIL</sequence>
<evidence type="ECO:0000259" key="2">
    <source>
        <dbReference type="Pfam" id="PF00248"/>
    </source>
</evidence>
<evidence type="ECO:0000256" key="1">
    <source>
        <dbReference type="ARBA" id="ARBA00023002"/>
    </source>
</evidence>
<dbReference type="InterPro" id="IPR036812">
    <property type="entry name" value="NAD(P)_OxRdtase_dom_sf"/>
</dbReference>
<dbReference type="SUPFAM" id="SSF51430">
    <property type="entry name" value="NAD(P)-linked oxidoreductase"/>
    <property type="match status" value="1"/>
</dbReference>
<dbReference type="Pfam" id="PF00248">
    <property type="entry name" value="Aldo_ket_red"/>
    <property type="match status" value="2"/>
</dbReference>
<evidence type="ECO:0000313" key="3">
    <source>
        <dbReference type="EMBL" id="CZR63220.1"/>
    </source>
</evidence>
<evidence type="ECO:0000313" key="4">
    <source>
        <dbReference type="Proteomes" id="UP000184330"/>
    </source>
</evidence>
<dbReference type="InterPro" id="IPR050523">
    <property type="entry name" value="AKR_Detox_Biosynth"/>
</dbReference>
<dbReference type="Proteomes" id="UP000184330">
    <property type="component" value="Unassembled WGS sequence"/>
</dbReference>
<dbReference type="CDD" id="cd19075">
    <property type="entry name" value="AKR_AKR7A1-5"/>
    <property type="match status" value="1"/>
</dbReference>
<dbReference type="PANTHER" id="PTHR43364">
    <property type="entry name" value="NADH-SPECIFIC METHYLGLYOXAL REDUCTASE-RELATED"/>
    <property type="match status" value="1"/>
</dbReference>
<organism evidence="3 4">
    <name type="scientific">Phialocephala subalpina</name>
    <dbReference type="NCBI Taxonomy" id="576137"/>
    <lineage>
        <taxon>Eukaryota</taxon>
        <taxon>Fungi</taxon>
        <taxon>Dikarya</taxon>
        <taxon>Ascomycota</taxon>
        <taxon>Pezizomycotina</taxon>
        <taxon>Leotiomycetes</taxon>
        <taxon>Helotiales</taxon>
        <taxon>Mollisiaceae</taxon>
        <taxon>Phialocephala</taxon>
        <taxon>Phialocephala fortinii species complex</taxon>
    </lineage>
</organism>
<keyword evidence="1" id="KW-0560">Oxidoreductase</keyword>
<proteinExistence type="predicted"/>
<accession>A0A1L7XDU7</accession>
<dbReference type="Gene3D" id="3.20.20.100">
    <property type="entry name" value="NADP-dependent oxidoreductase domain"/>
    <property type="match status" value="1"/>
</dbReference>
<feature type="domain" description="NADP-dependent oxidoreductase" evidence="2">
    <location>
        <begin position="150"/>
        <end position="321"/>
    </location>
</feature>
<dbReference type="AlphaFoldDB" id="A0A1L7XDU7"/>
<keyword evidence="4" id="KW-1185">Reference proteome</keyword>
<dbReference type="GO" id="GO:0016491">
    <property type="term" value="F:oxidoreductase activity"/>
    <property type="evidence" value="ECO:0007669"/>
    <property type="project" value="UniProtKB-KW"/>
</dbReference>
<dbReference type="OrthoDB" id="48988at2759"/>
<name>A0A1L7XDU7_9HELO</name>
<dbReference type="STRING" id="576137.A0A1L7XDU7"/>
<reference evidence="3 4" key="1">
    <citation type="submission" date="2016-03" db="EMBL/GenBank/DDBJ databases">
        <authorList>
            <person name="Ploux O."/>
        </authorList>
    </citation>
    <scope>NUCLEOTIDE SEQUENCE [LARGE SCALE GENOMIC DNA]</scope>
    <source>
        <strain evidence="3 4">UAMH 11012</strain>
    </source>
</reference>
<dbReference type="PANTHER" id="PTHR43364:SF4">
    <property type="entry name" value="NAD(P)-LINKED OXIDOREDUCTASE SUPERFAMILY PROTEIN"/>
    <property type="match status" value="1"/>
</dbReference>
<gene>
    <name evidence="3" type="ORF">PAC_13117</name>
</gene>
<dbReference type="EMBL" id="FJOG01000023">
    <property type="protein sequence ID" value="CZR63220.1"/>
    <property type="molecule type" value="Genomic_DNA"/>
</dbReference>